<protein>
    <submittedName>
        <fullName evidence="1">Uncharacterized protein</fullName>
    </submittedName>
</protein>
<accession>A0AAX0M3W2</accession>
<evidence type="ECO:0000313" key="2">
    <source>
        <dbReference type="Proteomes" id="UP000191946"/>
    </source>
</evidence>
<sequence length="131" mass="14747">MGAKLGSYDPIENIWSYHCAKSNDDNTKRLFFKLTFPKAVATPNDKLVVKLRFRNNKQENSELYTLQAKMFSNSYESAFITDFSPKFIEDASSYKSLLFSVTNSTGQSSGQYIVSNKGFKAAYNKVMGSCS</sequence>
<comment type="caution">
    <text evidence="1">The sequence shown here is derived from an EMBL/GenBank/DDBJ whole genome shotgun (WGS) entry which is preliminary data.</text>
</comment>
<dbReference type="Proteomes" id="UP000191946">
    <property type="component" value="Unassembled WGS sequence"/>
</dbReference>
<reference evidence="1 2" key="1">
    <citation type="submission" date="2015-08" db="EMBL/GenBank/DDBJ databases">
        <title>Draft Genome Sequences of Vibrio parahaemolyticus Strains.</title>
        <authorList>
            <person name="Gonzalez-Escalona N."/>
            <person name="DePaola A."/>
        </authorList>
    </citation>
    <scope>NUCLEOTIDE SEQUENCE [LARGE SCALE GENOMIC DNA]</scope>
    <source>
        <strain evidence="1 2">CFSAN001621</strain>
    </source>
</reference>
<keyword evidence="2" id="KW-1185">Reference proteome</keyword>
<dbReference type="AlphaFoldDB" id="A0AAX0M3W2"/>
<proteinExistence type="predicted"/>
<dbReference type="EMBL" id="LHQV01000036">
    <property type="protein sequence ID" value="OQJ94944.1"/>
    <property type="molecule type" value="Genomic_DNA"/>
</dbReference>
<evidence type="ECO:0000313" key="1">
    <source>
        <dbReference type="EMBL" id="OQJ94944.1"/>
    </source>
</evidence>
<gene>
    <name evidence="1" type="ORF">AKG60_27420</name>
</gene>
<name>A0AAX0M3W2_VIBPH</name>
<organism evidence="1 2">
    <name type="scientific">Vibrio parahaemolyticus</name>
    <dbReference type="NCBI Taxonomy" id="670"/>
    <lineage>
        <taxon>Bacteria</taxon>
        <taxon>Pseudomonadati</taxon>
        <taxon>Pseudomonadota</taxon>
        <taxon>Gammaproteobacteria</taxon>
        <taxon>Vibrionales</taxon>
        <taxon>Vibrionaceae</taxon>
        <taxon>Vibrio</taxon>
    </lineage>
</organism>